<dbReference type="InterPro" id="IPR043429">
    <property type="entry name" value="ArtM/GltK/GlnP/TcyL/YhdX-like"/>
</dbReference>
<evidence type="ECO:0000259" key="10">
    <source>
        <dbReference type="PROSITE" id="PS50928"/>
    </source>
</evidence>
<keyword evidence="8 9" id="KW-0472">Membrane</keyword>
<evidence type="ECO:0000256" key="1">
    <source>
        <dbReference type="ARBA" id="ARBA00004651"/>
    </source>
</evidence>
<feature type="transmembrane region" description="Helical" evidence="9">
    <location>
        <begin position="179"/>
        <end position="200"/>
    </location>
</feature>
<dbReference type="GO" id="GO:0006865">
    <property type="term" value="P:amino acid transport"/>
    <property type="evidence" value="ECO:0007669"/>
    <property type="project" value="UniProtKB-KW"/>
</dbReference>
<dbReference type="Proteomes" id="UP001198962">
    <property type="component" value="Unassembled WGS sequence"/>
</dbReference>
<evidence type="ECO:0000313" key="11">
    <source>
        <dbReference type="EMBL" id="MCC2164589.1"/>
    </source>
</evidence>
<dbReference type="GO" id="GO:0043190">
    <property type="term" value="C:ATP-binding cassette (ABC) transporter complex"/>
    <property type="evidence" value="ECO:0007669"/>
    <property type="project" value="InterPro"/>
</dbReference>
<dbReference type="PROSITE" id="PS50928">
    <property type="entry name" value="ABC_TM1"/>
    <property type="match status" value="1"/>
</dbReference>
<dbReference type="GO" id="GO:0022857">
    <property type="term" value="F:transmembrane transporter activity"/>
    <property type="evidence" value="ECO:0007669"/>
    <property type="project" value="InterPro"/>
</dbReference>
<protein>
    <submittedName>
        <fullName evidence="11">Amino acid ABC transporter permease</fullName>
    </submittedName>
</protein>
<keyword evidence="5 9" id="KW-0812">Transmembrane</keyword>
<comment type="similarity">
    <text evidence="2">Belongs to the binding-protein-dependent transport system permease family. HisMQ subfamily.</text>
</comment>
<dbReference type="AlphaFoldDB" id="A0AAE3ARD5"/>
<evidence type="ECO:0000256" key="4">
    <source>
        <dbReference type="ARBA" id="ARBA00022475"/>
    </source>
</evidence>
<name>A0AAE3ARD5_9FIRM</name>
<dbReference type="SUPFAM" id="SSF161098">
    <property type="entry name" value="MetI-like"/>
    <property type="match status" value="1"/>
</dbReference>
<keyword evidence="6" id="KW-0029">Amino-acid transport</keyword>
<evidence type="ECO:0000256" key="9">
    <source>
        <dbReference type="RuleBase" id="RU363032"/>
    </source>
</evidence>
<keyword evidence="3 9" id="KW-0813">Transport</keyword>
<dbReference type="PANTHER" id="PTHR30614:SF20">
    <property type="entry name" value="GLUTAMINE TRANSPORT SYSTEM PERMEASE PROTEIN GLNP"/>
    <property type="match status" value="1"/>
</dbReference>
<comment type="subcellular location">
    <subcellularLocation>
        <location evidence="1 9">Cell membrane</location>
        <topology evidence="1 9">Multi-pass membrane protein</topology>
    </subcellularLocation>
</comment>
<evidence type="ECO:0000256" key="2">
    <source>
        <dbReference type="ARBA" id="ARBA00010072"/>
    </source>
</evidence>
<dbReference type="PANTHER" id="PTHR30614">
    <property type="entry name" value="MEMBRANE COMPONENT OF AMINO ACID ABC TRANSPORTER"/>
    <property type="match status" value="1"/>
</dbReference>
<comment type="caution">
    <text evidence="11">The sequence shown here is derived from an EMBL/GenBank/DDBJ whole genome shotgun (WGS) entry which is preliminary data.</text>
</comment>
<evidence type="ECO:0000256" key="6">
    <source>
        <dbReference type="ARBA" id="ARBA00022970"/>
    </source>
</evidence>
<dbReference type="InterPro" id="IPR035906">
    <property type="entry name" value="MetI-like_sf"/>
</dbReference>
<dbReference type="NCBIfam" id="TIGR01726">
    <property type="entry name" value="HEQRo_perm_3TM"/>
    <property type="match status" value="1"/>
</dbReference>
<feature type="domain" description="ABC transmembrane type-1" evidence="10">
    <location>
        <begin position="12"/>
        <end position="201"/>
    </location>
</feature>
<dbReference type="InterPro" id="IPR010065">
    <property type="entry name" value="AA_ABC_transptr_permease_3TM"/>
</dbReference>
<sequence length="221" mass="24619">MEVLPEEYIPGFIMTLKVALAGLLLALALGVIFGMLSTVKVKVLNVIARIYVEFFQNTPLVVQVFFYYNCLPFVIGGRVPKFIIGVIGVGIYHGAYISEVIRTGIEAVPRGQFDAAYSQGFTYIQTMRYIILPQTLKMIMPPLANQALNLVKNTSVLAMIAGMDLMYHADSWGSDLGYFVQAYLPCALLYFVICFPIAKLSRYLEIRAKRTPVPKKMKGVA</sequence>
<keyword evidence="12" id="KW-1185">Reference proteome</keyword>
<feature type="transmembrane region" description="Helical" evidence="9">
    <location>
        <begin position="12"/>
        <end position="36"/>
    </location>
</feature>
<keyword evidence="4" id="KW-1003">Cell membrane</keyword>
<dbReference type="InterPro" id="IPR000515">
    <property type="entry name" value="MetI-like"/>
</dbReference>
<gene>
    <name evidence="11" type="ORF">LKD32_06800</name>
</gene>
<accession>A0AAE3ARD5</accession>
<organism evidence="11 12">
    <name type="scientific">Brotaphodocola catenula</name>
    <dbReference type="NCBI Taxonomy" id="2885361"/>
    <lineage>
        <taxon>Bacteria</taxon>
        <taxon>Bacillati</taxon>
        <taxon>Bacillota</taxon>
        <taxon>Clostridia</taxon>
        <taxon>Lachnospirales</taxon>
        <taxon>Lachnospiraceae</taxon>
        <taxon>Brotaphodocola</taxon>
    </lineage>
</organism>
<dbReference type="EMBL" id="JAJEPU010000016">
    <property type="protein sequence ID" value="MCC2164589.1"/>
    <property type="molecule type" value="Genomic_DNA"/>
</dbReference>
<feature type="transmembrane region" description="Helical" evidence="9">
    <location>
        <begin position="147"/>
        <end position="167"/>
    </location>
</feature>
<evidence type="ECO:0000256" key="3">
    <source>
        <dbReference type="ARBA" id="ARBA00022448"/>
    </source>
</evidence>
<evidence type="ECO:0000256" key="5">
    <source>
        <dbReference type="ARBA" id="ARBA00022692"/>
    </source>
</evidence>
<proteinExistence type="inferred from homology"/>
<dbReference type="Pfam" id="PF00528">
    <property type="entry name" value="BPD_transp_1"/>
    <property type="match status" value="1"/>
</dbReference>
<keyword evidence="7 9" id="KW-1133">Transmembrane helix</keyword>
<dbReference type="Gene3D" id="1.10.3720.10">
    <property type="entry name" value="MetI-like"/>
    <property type="match status" value="1"/>
</dbReference>
<dbReference type="CDD" id="cd06261">
    <property type="entry name" value="TM_PBP2"/>
    <property type="match status" value="1"/>
</dbReference>
<evidence type="ECO:0000256" key="7">
    <source>
        <dbReference type="ARBA" id="ARBA00022989"/>
    </source>
</evidence>
<evidence type="ECO:0000256" key="8">
    <source>
        <dbReference type="ARBA" id="ARBA00023136"/>
    </source>
</evidence>
<reference evidence="11" key="1">
    <citation type="submission" date="2021-10" db="EMBL/GenBank/DDBJ databases">
        <title>Anaerobic single-cell dispensing facilitates the cultivation of human gut bacteria.</title>
        <authorList>
            <person name="Afrizal A."/>
        </authorList>
    </citation>
    <scope>NUCLEOTIDE SEQUENCE</scope>
    <source>
        <strain evidence="11">CLA-AA-H274</strain>
    </source>
</reference>
<evidence type="ECO:0000313" key="12">
    <source>
        <dbReference type="Proteomes" id="UP001198962"/>
    </source>
</evidence>